<accession>A0AAN6MZU1</accession>
<dbReference type="AlphaFoldDB" id="A0AAN6MZU1"/>
<reference evidence="2" key="1">
    <citation type="journal article" date="2023" name="Mol. Phylogenet. Evol.">
        <title>Genome-scale phylogeny and comparative genomics of the fungal order Sordariales.</title>
        <authorList>
            <person name="Hensen N."/>
            <person name="Bonometti L."/>
            <person name="Westerberg I."/>
            <person name="Brannstrom I.O."/>
            <person name="Guillou S."/>
            <person name="Cros-Aarteil S."/>
            <person name="Calhoun S."/>
            <person name="Haridas S."/>
            <person name="Kuo A."/>
            <person name="Mondo S."/>
            <person name="Pangilinan J."/>
            <person name="Riley R."/>
            <person name="LaButti K."/>
            <person name="Andreopoulos B."/>
            <person name="Lipzen A."/>
            <person name="Chen C."/>
            <person name="Yan M."/>
            <person name="Daum C."/>
            <person name="Ng V."/>
            <person name="Clum A."/>
            <person name="Steindorff A."/>
            <person name="Ohm R.A."/>
            <person name="Martin F."/>
            <person name="Silar P."/>
            <person name="Natvig D.O."/>
            <person name="Lalanne C."/>
            <person name="Gautier V."/>
            <person name="Ament-Velasquez S.L."/>
            <person name="Kruys A."/>
            <person name="Hutchinson M.I."/>
            <person name="Powell A.J."/>
            <person name="Barry K."/>
            <person name="Miller A.N."/>
            <person name="Grigoriev I.V."/>
            <person name="Debuchy R."/>
            <person name="Gladieux P."/>
            <person name="Hiltunen Thoren M."/>
            <person name="Johannesson H."/>
        </authorList>
    </citation>
    <scope>NUCLEOTIDE SEQUENCE [LARGE SCALE GENOMIC DNA]</scope>
    <source>
        <strain evidence="2">CBS 340.73</strain>
    </source>
</reference>
<name>A0AAN6MZU1_9PEZI</name>
<comment type="caution">
    <text evidence="1">The sequence shown here is derived from an EMBL/GenBank/DDBJ whole genome shotgun (WGS) entry which is preliminary data.</text>
</comment>
<sequence length="393" mass="44854">MICLRDRRCALCRFEINNGDVITVKKGDSLLEFELQRHEIFSPSFNLGNEDFSFHLCFRSPCGSSDHQVLPYLHRACRRITQIQLSADLLSALAFSFSPDSIDTSRREKRLQSDFALHARGSEWPRQLPTELWHLVADYFSLKEYAALVAERLSLKLSTPGETVLDLSLPINVTYRMIDGARYISGLRNGEGVPATAKSARRVEIGEDYCGVRQLRLYCGPDVLVIPEDIIGESRIWWSVSSGHQFLRISYDGLKVRQIRPDSPTTTDHSYVGVSEPAITPVDIIKLSPNPSFDYSKIWMQPLRCNYPDVRGYFAQLCRTGTITIHEHVDRTDTRFFSQSQRLPGESRVWVYMPMGIDEYLVAVCIRVDKRVIGRRISAADTSLIVSKYYMLN</sequence>
<protein>
    <submittedName>
        <fullName evidence="1">Uncharacterized protein</fullName>
    </submittedName>
</protein>
<gene>
    <name evidence="1" type="ORF">QBC46DRAFT_272216</name>
</gene>
<organism evidence="1 2">
    <name type="scientific">Diplogelasinospora grovesii</name>
    <dbReference type="NCBI Taxonomy" id="303347"/>
    <lineage>
        <taxon>Eukaryota</taxon>
        <taxon>Fungi</taxon>
        <taxon>Dikarya</taxon>
        <taxon>Ascomycota</taxon>
        <taxon>Pezizomycotina</taxon>
        <taxon>Sordariomycetes</taxon>
        <taxon>Sordariomycetidae</taxon>
        <taxon>Sordariales</taxon>
        <taxon>Diplogelasinosporaceae</taxon>
        <taxon>Diplogelasinospora</taxon>
    </lineage>
</organism>
<dbReference type="Proteomes" id="UP001303473">
    <property type="component" value="Unassembled WGS sequence"/>
</dbReference>
<evidence type="ECO:0000313" key="2">
    <source>
        <dbReference type="Proteomes" id="UP001303473"/>
    </source>
</evidence>
<proteinExistence type="predicted"/>
<dbReference type="EMBL" id="MU853933">
    <property type="protein sequence ID" value="KAK3935243.1"/>
    <property type="molecule type" value="Genomic_DNA"/>
</dbReference>
<keyword evidence="2" id="KW-1185">Reference proteome</keyword>
<evidence type="ECO:0000313" key="1">
    <source>
        <dbReference type="EMBL" id="KAK3935243.1"/>
    </source>
</evidence>